<dbReference type="EMBL" id="MN234172">
    <property type="protein sequence ID" value="QFG09060.1"/>
    <property type="molecule type" value="Genomic_DNA"/>
</dbReference>
<feature type="transmembrane region" description="Helical" evidence="1">
    <location>
        <begin position="12"/>
        <end position="30"/>
    </location>
</feature>
<dbReference type="Proteomes" id="UP000326708">
    <property type="component" value="Segment"/>
</dbReference>
<organism evidence="2 3">
    <name type="scientific">Mycobacterium phage ThulaThula</name>
    <dbReference type="NCBI Taxonomy" id="2599880"/>
    <lineage>
        <taxon>Viruses</taxon>
        <taxon>Duplodnaviria</taxon>
        <taxon>Heunggongvirae</taxon>
        <taxon>Uroviricota</taxon>
        <taxon>Caudoviricetes</taxon>
        <taxon>Pclasvirinae</taxon>
        <taxon>Phayoncevirus</taxon>
        <taxon>Phayoncevirus thulathula</taxon>
    </lineage>
</organism>
<gene>
    <name evidence="2" type="primary">31</name>
    <name evidence="2" type="ORF">PBI_THULATHULA_31</name>
</gene>
<evidence type="ECO:0000313" key="3">
    <source>
        <dbReference type="Proteomes" id="UP000326708"/>
    </source>
</evidence>
<keyword evidence="1" id="KW-0472">Membrane</keyword>
<protein>
    <submittedName>
        <fullName evidence="2">Uncharacterized protein</fullName>
    </submittedName>
</protein>
<name>A0A5J6TE02_9CAUD</name>
<dbReference type="KEGG" id="vg:60336797"/>
<sequence length="31" mass="3405">MTDPQLECYRTVTMSAIVGMCVALLVYVALL</sequence>
<reference evidence="2 3" key="1">
    <citation type="submission" date="2019-07" db="EMBL/GenBank/DDBJ databases">
        <authorList>
            <person name="Riley H.L."/>
            <person name="Stoner T.H."/>
            <person name="Garlena R.A."/>
            <person name="Russell D.A."/>
            <person name="Pope W.H."/>
            <person name="Jacobs-Sera D."/>
            <person name="Hatfull G.F."/>
        </authorList>
    </citation>
    <scope>NUCLEOTIDE SEQUENCE [LARGE SCALE GENOMIC DNA]</scope>
</reference>
<keyword evidence="1" id="KW-1133">Transmembrane helix</keyword>
<accession>A0A5J6TE02</accession>
<evidence type="ECO:0000313" key="2">
    <source>
        <dbReference type="EMBL" id="QFG09060.1"/>
    </source>
</evidence>
<evidence type="ECO:0000256" key="1">
    <source>
        <dbReference type="SAM" id="Phobius"/>
    </source>
</evidence>
<keyword evidence="1" id="KW-0812">Transmembrane</keyword>
<dbReference type="RefSeq" id="YP_009965074.1">
    <property type="nucleotide sequence ID" value="NC_051738.1"/>
</dbReference>
<dbReference type="GeneID" id="60336797"/>
<proteinExistence type="predicted"/>
<keyword evidence="3" id="KW-1185">Reference proteome</keyword>